<protein>
    <recommendedName>
        <fullName evidence="3">Growth inhibitor PemK</fullName>
    </recommendedName>
</protein>
<dbReference type="Proteomes" id="UP000251135">
    <property type="component" value="Unassembled WGS sequence"/>
</dbReference>
<gene>
    <name evidence="1" type="ORF">B0174_07885</name>
</gene>
<name>A0A363CZ79_9BACT</name>
<proteinExistence type="predicted"/>
<comment type="caution">
    <text evidence="1">The sequence shown here is derived from an EMBL/GenBank/DDBJ whole genome shotgun (WGS) entry which is preliminary data.</text>
</comment>
<dbReference type="EMBL" id="MUXE01000010">
    <property type="protein sequence ID" value="PUE64127.1"/>
    <property type="molecule type" value="Genomic_DNA"/>
</dbReference>
<dbReference type="InterPro" id="IPR011067">
    <property type="entry name" value="Plasmid_toxin/cell-grow_inhib"/>
</dbReference>
<sequence>MKNEFNCKDIVITEQNTKALIISKDDENSILDTVIILPLSSNTLDDMFPYRLRIEKRDNLKEDSDVLINQITTLNKFKIKEKIAKLTQEEYDLVIQALCKNFQ</sequence>
<reference evidence="1 2" key="1">
    <citation type="submission" date="2017-02" db="EMBL/GenBank/DDBJ databases">
        <title>Arcobacter caeni sp. nov, a new Arcobacter species isolated from reclaimed water.</title>
        <authorList>
            <person name="Figueras M.J."/>
            <person name="Perez-Cataluna A."/>
            <person name="Salas-Masso N."/>
        </authorList>
    </citation>
    <scope>NUCLEOTIDE SEQUENCE [LARGE SCALE GENOMIC DNA]</scope>
    <source>
        <strain evidence="1 2">RW17-10</strain>
    </source>
</reference>
<dbReference type="RefSeq" id="WP_108559424.1">
    <property type="nucleotide sequence ID" value="NZ_MUXE01000010.1"/>
</dbReference>
<organism evidence="1 2">
    <name type="scientific">Arcobacter caeni</name>
    <dbReference type="NCBI Taxonomy" id="1912877"/>
    <lineage>
        <taxon>Bacteria</taxon>
        <taxon>Pseudomonadati</taxon>
        <taxon>Campylobacterota</taxon>
        <taxon>Epsilonproteobacteria</taxon>
        <taxon>Campylobacterales</taxon>
        <taxon>Arcobacteraceae</taxon>
        <taxon>Arcobacter</taxon>
    </lineage>
</organism>
<dbReference type="OrthoDB" id="9793906at2"/>
<keyword evidence="2" id="KW-1185">Reference proteome</keyword>
<dbReference type="AlphaFoldDB" id="A0A363CZ79"/>
<evidence type="ECO:0000313" key="1">
    <source>
        <dbReference type="EMBL" id="PUE64127.1"/>
    </source>
</evidence>
<dbReference type="Pfam" id="PF02452">
    <property type="entry name" value="PemK_toxin"/>
    <property type="match status" value="1"/>
</dbReference>
<dbReference type="InterPro" id="IPR003477">
    <property type="entry name" value="PemK-like"/>
</dbReference>
<dbReference type="GO" id="GO:0003677">
    <property type="term" value="F:DNA binding"/>
    <property type="evidence" value="ECO:0007669"/>
    <property type="project" value="InterPro"/>
</dbReference>
<accession>A0A363CZ79</accession>
<evidence type="ECO:0008006" key="3">
    <source>
        <dbReference type="Google" id="ProtNLM"/>
    </source>
</evidence>
<dbReference type="Gene3D" id="2.30.30.110">
    <property type="match status" value="1"/>
</dbReference>
<evidence type="ECO:0000313" key="2">
    <source>
        <dbReference type="Proteomes" id="UP000251135"/>
    </source>
</evidence>
<dbReference type="SUPFAM" id="SSF50118">
    <property type="entry name" value="Cell growth inhibitor/plasmid maintenance toxic component"/>
    <property type="match status" value="1"/>
</dbReference>